<feature type="transmembrane region" description="Helical" evidence="3">
    <location>
        <begin position="82"/>
        <end position="99"/>
    </location>
</feature>
<feature type="transmembrane region" description="Helical" evidence="3">
    <location>
        <begin position="21"/>
        <end position="44"/>
    </location>
</feature>
<dbReference type="KEGG" id="tut:107367411"/>
<dbReference type="GO" id="GO:0000166">
    <property type="term" value="F:nucleotide binding"/>
    <property type="evidence" value="ECO:0007669"/>
    <property type="project" value="UniProtKB-KW"/>
</dbReference>
<feature type="transmembrane region" description="Helical" evidence="3">
    <location>
        <begin position="56"/>
        <end position="75"/>
    </location>
</feature>
<dbReference type="OMA" id="HISRRFF"/>
<dbReference type="GO" id="GO:0007193">
    <property type="term" value="P:adenylate cyclase-inhibiting G protein-coupled receptor signaling pathway"/>
    <property type="evidence" value="ECO:0007669"/>
    <property type="project" value="TreeGrafter"/>
</dbReference>
<feature type="transmembrane region" description="Helical" evidence="3">
    <location>
        <begin position="137"/>
        <end position="157"/>
    </location>
</feature>
<dbReference type="AlphaFoldDB" id="T1KUM1"/>
<dbReference type="PANTHER" id="PTHR45627:SF12">
    <property type="entry name" value="ADENYLATE CYCLASE TYPE 2"/>
    <property type="match status" value="1"/>
</dbReference>
<dbReference type="EMBL" id="CAEY01000576">
    <property type="status" value="NOT_ANNOTATED_CDS"/>
    <property type="molecule type" value="Genomic_DNA"/>
</dbReference>
<gene>
    <name evidence="4" type="primary">107367411</name>
</gene>
<evidence type="ECO:0008006" key="6">
    <source>
        <dbReference type="Google" id="ProtNLM"/>
    </source>
</evidence>
<name>T1KUM1_TETUR</name>
<dbReference type="PANTHER" id="PTHR45627">
    <property type="entry name" value="ADENYLATE CYCLASE TYPE 1"/>
    <property type="match status" value="1"/>
</dbReference>
<keyword evidence="1" id="KW-0547">Nucleotide-binding</keyword>
<feature type="transmembrane region" description="Helical" evidence="3">
    <location>
        <begin position="111"/>
        <end position="130"/>
    </location>
</feature>
<dbReference type="GO" id="GO:0004016">
    <property type="term" value="F:adenylate cyclase activity"/>
    <property type="evidence" value="ECO:0007669"/>
    <property type="project" value="TreeGrafter"/>
</dbReference>
<dbReference type="GO" id="GO:0006171">
    <property type="term" value="P:cAMP biosynthetic process"/>
    <property type="evidence" value="ECO:0007669"/>
    <property type="project" value="TreeGrafter"/>
</dbReference>
<evidence type="ECO:0000256" key="3">
    <source>
        <dbReference type="SAM" id="Phobius"/>
    </source>
</evidence>
<dbReference type="OrthoDB" id="6516760at2759"/>
<keyword evidence="2" id="KW-0456">Lyase</keyword>
<protein>
    <recommendedName>
        <fullName evidence="6">Adenylate cyclase N-terminal domain-containing protein</fullName>
    </recommendedName>
</protein>
<evidence type="ECO:0000256" key="1">
    <source>
        <dbReference type="ARBA" id="ARBA00022741"/>
    </source>
</evidence>
<dbReference type="GO" id="GO:0007189">
    <property type="term" value="P:adenylate cyclase-activating G protein-coupled receptor signaling pathway"/>
    <property type="evidence" value="ECO:0007669"/>
    <property type="project" value="TreeGrafter"/>
</dbReference>
<keyword evidence="3" id="KW-0812">Transmembrane</keyword>
<keyword evidence="5" id="KW-1185">Reference proteome</keyword>
<organism evidence="4 5">
    <name type="scientific">Tetranychus urticae</name>
    <name type="common">Two-spotted spider mite</name>
    <dbReference type="NCBI Taxonomy" id="32264"/>
    <lineage>
        <taxon>Eukaryota</taxon>
        <taxon>Metazoa</taxon>
        <taxon>Ecdysozoa</taxon>
        <taxon>Arthropoda</taxon>
        <taxon>Chelicerata</taxon>
        <taxon>Arachnida</taxon>
        <taxon>Acari</taxon>
        <taxon>Acariformes</taxon>
        <taxon>Trombidiformes</taxon>
        <taxon>Prostigmata</taxon>
        <taxon>Eleutherengona</taxon>
        <taxon>Raphignathae</taxon>
        <taxon>Tetranychoidea</taxon>
        <taxon>Tetranychidae</taxon>
        <taxon>Tetranychus</taxon>
    </lineage>
</organism>
<feature type="transmembrane region" description="Helical" evidence="3">
    <location>
        <begin position="163"/>
        <end position="180"/>
    </location>
</feature>
<keyword evidence="3" id="KW-0472">Membrane</keyword>
<evidence type="ECO:0000313" key="5">
    <source>
        <dbReference type="Proteomes" id="UP000015104"/>
    </source>
</evidence>
<dbReference type="GO" id="GO:0005886">
    <property type="term" value="C:plasma membrane"/>
    <property type="evidence" value="ECO:0007669"/>
    <property type="project" value="TreeGrafter"/>
</dbReference>
<dbReference type="HOGENOM" id="CLU_1290457_0_0_1"/>
<reference evidence="5" key="1">
    <citation type="submission" date="2011-08" db="EMBL/GenBank/DDBJ databases">
        <authorList>
            <person name="Rombauts S."/>
        </authorList>
    </citation>
    <scope>NUCLEOTIDE SEQUENCE</scope>
    <source>
        <strain evidence="5">London</strain>
    </source>
</reference>
<evidence type="ECO:0000313" key="4">
    <source>
        <dbReference type="EnsemblMetazoa" id="tetur22g00530.1"/>
    </source>
</evidence>
<accession>T1KUM1</accession>
<dbReference type="Proteomes" id="UP000015104">
    <property type="component" value="Unassembled WGS sequence"/>
</dbReference>
<keyword evidence="3" id="KW-1133">Transmembrane helix</keyword>
<sequence length="250" mass="29161">MKSELDLEDLKERYIRRLQHSLLRSFLFIVIIYGIIYFLNTLILSKQDLFDHHIKSITVLIALVSLVAIYIIIFPQEIQSRFAQCMITLTSWIFATLIITDTLDYGLNRDLTSTLAAFFAIFSSQTMLPFSLRSSIFCGILVILCQSLLDIFVFIEIFKWRKMLSDGLLLLVGLLGGIYHNRLTQYIYERTFAGASGVIDARIKLEYEKEQQVNLIFIFHPNPSKNRNRKSFHQNCKPISENLKQKFRFN</sequence>
<dbReference type="STRING" id="32264.T1KUM1"/>
<proteinExistence type="predicted"/>
<evidence type="ECO:0000256" key="2">
    <source>
        <dbReference type="ARBA" id="ARBA00023239"/>
    </source>
</evidence>
<reference evidence="4" key="2">
    <citation type="submission" date="2015-06" db="UniProtKB">
        <authorList>
            <consortium name="EnsemblMetazoa"/>
        </authorList>
    </citation>
    <scope>IDENTIFICATION</scope>
</reference>
<dbReference type="EnsemblMetazoa" id="tetur22g00530.1">
    <property type="protein sequence ID" value="tetur22g00530.1"/>
    <property type="gene ID" value="tetur22g00530"/>
</dbReference>